<feature type="coiled-coil region" evidence="1">
    <location>
        <begin position="174"/>
        <end position="201"/>
    </location>
</feature>
<sequence length="225" mass="26345">MDGHKISLLTSNNYATWKQETMVLLMDRGSWGFITGDEAPLGTDATRRETADYNMRKDRAYSTIFFGVSEEYRDLISSTTSGAKAWEILREQFEPVARCRVAQLLDQFYKVRFTPGDSMGLFLARLKKAVKDMTDAGHPVEERYIAFQAIRYLPGEYQNLVQVIYRWEDKQFKLVEIEKELIQEEHRIKQCQRDIETVNESFSNSVYDTSVIEKLKLKRRIADNW</sequence>
<dbReference type="STRING" id="67767.A0A0J7JXD4"/>
<dbReference type="PaxDb" id="67767-A0A0J7JXD4"/>
<comment type="caution">
    <text evidence="2">The sequence shown here is derived from an EMBL/GenBank/DDBJ whole genome shotgun (WGS) entry which is preliminary data.</text>
</comment>
<gene>
    <name evidence="2" type="ORF">RF55_21950</name>
</gene>
<dbReference type="Proteomes" id="UP000036403">
    <property type="component" value="Unassembled WGS sequence"/>
</dbReference>
<organism evidence="2 3">
    <name type="scientific">Lasius niger</name>
    <name type="common">Black garden ant</name>
    <dbReference type="NCBI Taxonomy" id="67767"/>
    <lineage>
        <taxon>Eukaryota</taxon>
        <taxon>Metazoa</taxon>
        <taxon>Ecdysozoa</taxon>
        <taxon>Arthropoda</taxon>
        <taxon>Hexapoda</taxon>
        <taxon>Insecta</taxon>
        <taxon>Pterygota</taxon>
        <taxon>Neoptera</taxon>
        <taxon>Endopterygota</taxon>
        <taxon>Hymenoptera</taxon>
        <taxon>Apocrita</taxon>
        <taxon>Aculeata</taxon>
        <taxon>Formicoidea</taxon>
        <taxon>Formicidae</taxon>
        <taxon>Formicinae</taxon>
        <taxon>Lasius</taxon>
        <taxon>Lasius</taxon>
    </lineage>
</organism>
<dbReference type="AlphaFoldDB" id="A0A0J7JXD4"/>
<dbReference type="OrthoDB" id="8017485at2759"/>
<keyword evidence="1" id="KW-0175">Coiled coil</keyword>
<reference evidence="2 3" key="1">
    <citation type="submission" date="2015-04" db="EMBL/GenBank/DDBJ databases">
        <title>Lasius niger genome sequencing.</title>
        <authorList>
            <person name="Konorov E.A."/>
            <person name="Nikitin M.A."/>
            <person name="Kirill M.V."/>
            <person name="Chang P."/>
        </authorList>
    </citation>
    <scope>NUCLEOTIDE SEQUENCE [LARGE SCALE GENOMIC DNA]</scope>
    <source>
        <tissue evidence="2">Whole</tissue>
    </source>
</reference>
<dbReference type="PANTHER" id="PTHR47481:SF31">
    <property type="entry name" value="OS01G0873500 PROTEIN"/>
    <property type="match status" value="1"/>
</dbReference>
<evidence type="ECO:0000313" key="3">
    <source>
        <dbReference type="Proteomes" id="UP000036403"/>
    </source>
</evidence>
<name>A0A0J7JXD4_LASNI</name>
<dbReference type="PANTHER" id="PTHR47481">
    <property type="match status" value="1"/>
</dbReference>
<evidence type="ECO:0000256" key="1">
    <source>
        <dbReference type="SAM" id="Coils"/>
    </source>
</evidence>
<protein>
    <submittedName>
        <fullName evidence="2">Retrovirus-related pol polyprotein from transposon tnt 1-94</fullName>
    </submittedName>
</protein>
<evidence type="ECO:0000313" key="2">
    <source>
        <dbReference type="EMBL" id="KMQ82762.1"/>
    </source>
</evidence>
<proteinExistence type="predicted"/>
<accession>A0A0J7JXD4</accession>
<dbReference type="EMBL" id="LBMM01023220">
    <property type="protein sequence ID" value="KMQ82762.1"/>
    <property type="molecule type" value="Genomic_DNA"/>
</dbReference>
<keyword evidence="3" id="KW-1185">Reference proteome</keyword>
<dbReference type="Pfam" id="PF14223">
    <property type="entry name" value="Retrotran_gag_2"/>
    <property type="match status" value="1"/>
</dbReference>